<comment type="caution">
    <text evidence="1">The sequence shown here is derived from an EMBL/GenBank/DDBJ whole genome shotgun (WGS) entry which is preliminary data.</text>
</comment>
<dbReference type="EMBL" id="BART01021109">
    <property type="protein sequence ID" value="GAG96252.1"/>
    <property type="molecule type" value="Genomic_DNA"/>
</dbReference>
<protein>
    <submittedName>
        <fullName evidence="1">Uncharacterized protein</fullName>
    </submittedName>
</protein>
<proteinExistence type="predicted"/>
<sequence length="38" mass="4485">KRTLDSLGKIYQMVERYGNLDVEDFEPQSPTSDIPKWK</sequence>
<reference evidence="1" key="1">
    <citation type="journal article" date="2014" name="Front. Microbiol.">
        <title>High frequency of phylogenetically diverse reductive dehalogenase-homologous genes in deep subseafloor sedimentary metagenomes.</title>
        <authorList>
            <person name="Kawai M."/>
            <person name="Futagami T."/>
            <person name="Toyoda A."/>
            <person name="Takaki Y."/>
            <person name="Nishi S."/>
            <person name="Hori S."/>
            <person name="Arai W."/>
            <person name="Tsubouchi T."/>
            <person name="Morono Y."/>
            <person name="Uchiyama I."/>
            <person name="Ito T."/>
            <person name="Fujiyama A."/>
            <person name="Inagaki F."/>
            <person name="Takami H."/>
        </authorList>
    </citation>
    <scope>NUCLEOTIDE SEQUENCE</scope>
    <source>
        <strain evidence="1">Expedition CK06-06</strain>
    </source>
</reference>
<gene>
    <name evidence="1" type="ORF">S01H4_39047</name>
</gene>
<evidence type="ECO:0000313" key="1">
    <source>
        <dbReference type="EMBL" id="GAG96252.1"/>
    </source>
</evidence>
<feature type="non-terminal residue" evidence="1">
    <location>
        <position position="1"/>
    </location>
</feature>
<dbReference type="AlphaFoldDB" id="X1CTE4"/>
<organism evidence="1">
    <name type="scientific">marine sediment metagenome</name>
    <dbReference type="NCBI Taxonomy" id="412755"/>
    <lineage>
        <taxon>unclassified sequences</taxon>
        <taxon>metagenomes</taxon>
        <taxon>ecological metagenomes</taxon>
    </lineage>
</organism>
<name>X1CTE4_9ZZZZ</name>
<accession>X1CTE4</accession>